<dbReference type="CDD" id="cd22343">
    <property type="entry name" value="PDDEXK_lambda_exonuclease-like"/>
    <property type="match status" value="1"/>
</dbReference>
<dbReference type="InterPro" id="IPR019080">
    <property type="entry name" value="YqaJ_viral_recombinase"/>
</dbReference>
<sequence>CPFRGCAGNWVKLGVAKRHGAVLGDAVSKMADENTKVQVVESDIPGAELPKPAEFCTVAILKRWLSCRGAKVSGNRKDLIKRVNDYINNGLSNNLVDPDGGVNVQKKRLKLGMIQEVNPTCNAEFPADGFQVGISCVPRIGYNHIWKYLIEDVELKKQLSVEKPIVKGYNFFKSGKVLGLYSKSENGLVYVKSQVQPSYSKETKTGKKIGLSYIIPHTLPEKELLPPSEPECINRTPAKWEVVSPVKDAPLSMSDIEQKALRAKKRLFDSVNDIEEIVEKTKVQHETRMWFDVRQPRITASKSKRCLLRPTTSPTKAVSEVLYPKQVQTNAMKDGIESESSIIQTFEHETGNKVLKSGFFISDTHPFLGASPDGLVDEDKIVEVKKIVLKEGESLEDGMCRLGIYKRFEQQLVLNNSHKYYYQIQQQLFCAKRSICYFIVSSARGTHRDTVQFDSAFWENILPRLESFYFDHVFPELVYPRILTGESRWNKDLQFPRLA</sequence>
<dbReference type="PROSITE" id="PS50800">
    <property type="entry name" value="SAP"/>
    <property type="match status" value="1"/>
</dbReference>
<evidence type="ECO:0000259" key="1">
    <source>
        <dbReference type="PROSITE" id="PS50800"/>
    </source>
</evidence>
<name>A0ABN8R4U6_9CNID</name>
<dbReference type="Pfam" id="PF09588">
    <property type="entry name" value="YqaJ"/>
    <property type="match status" value="1"/>
</dbReference>
<dbReference type="InterPro" id="IPR003034">
    <property type="entry name" value="SAP_dom"/>
</dbReference>
<accession>A0ABN8R4U6</accession>
<dbReference type="PANTHER" id="PTHR46609">
    <property type="entry name" value="EXONUCLEASE, PHAGE-TYPE/RECB, C-TERMINAL DOMAIN-CONTAINING PROTEIN"/>
    <property type="match status" value="1"/>
</dbReference>
<dbReference type="SUPFAM" id="SSF68906">
    <property type="entry name" value="SAP domain"/>
    <property type="match status" value="1"/>
</dbReference>
<keyword evidence="3" id="KW-1185">Reference proteome</keyword>
<dbReference type="Proteomes" id="UP001159405">
    <property type="component" value="Unassembled WGS sequence"/>
</dbReference>
<dbReference type="Pfam" id="PF02037">
    <property type="entry name" value="SAP"/>
    <property type="match status" value="1"/>
</dbReference>
<dbReference type="InterPro" id="IPR011604">
    <property type="entry name" value="PDDEXK-like_dom_sf"/>
</dbReference>
<dbReference type="Gene3D" id="3.90.320.10">
    <property type="match status" value="1"/>
</dbReference>
<evidence type="ECO:0000313" key="2">
    <source>
        <dbReference type="EMBL" id="CAH3172858.1"/>
    </source>
</evidence>
<reference evidence="2 3" key="1">
    <citation type="submission" date="2022-05" db="EMBL/GenBank/DDBJ databases">
        <authorList>
            <consortium name="Genoscope - CEA"/>
            <person name="William W."/>
        </authorList>
    </citation>
    <scope>NUCLEOTIDE SEQUENCE [LARGE SCALE GENOMIC DNA]</scope>
</reference>
<dbReference type="InterPro" id="IPR036361">
    <property type="entry name" value="SAP_dom_sf"/>
</dbReference>
<dbReference type="InterPro" id="IPR011335">
    <property type="entry name" value="Restrct_endonuc-II-like"/>
</dbReference>
<evidence type="ECO:0000313" key="3">
    <source>
        <dbReference type="Proteomes" id="UP001159405"/>
    </source>
</evidence>
<dbReference type="SUPFAM" id="SSF52980">
    <property type="entry name" value="Restriction endonuclease-like"/>
    <property type="match status" value="1"/>
</dbReference>
<feature type="non-terminal residue" evidence="2">
    <location>
        <position position="1"/>
    </location>
</feature>
<feature type="domain" description="SAP" evidence="1">
    <location>
        <begin position="53"/>
        <end position="87"/>
    </location>
</feature>
<proteinExistence type="predicted"/>
<comment type="caution">
    <text evidence="2">The sequence shown here is derived from an EMBL/GenBank/DDBJ whole genome shotgun (WGS) entry which is preliminary data.</text>
</comment>
<protein>
    <recommendedName>
        <fullName evidence="1">SAP domain-containing protein</fullName>
    </recommendedName>
</protein>
<dbReference type="InterPro" id="IPR051703">
    <property type="entry name" value="NF-kappa-B_Signaling_Reg"/>
</dbReference>
<dbReference type="EMBL" id="CALNXK010000176">
    <property type="protein sequence ID" value="CAH3172858.1"/>
    <property type="molecule type" value="Genomic_DNA"/>
</dbReference>
<dbReference type="PANTHER" id="PTHR46609:SF8">
    <property type="entry name" value="YQAJ VIRAL RECOMBINASE DOMAIN-CONTAINING PROTEIN"/>
    <property type="match status" value="1"/>
</dbReference>
<gene>
    <name evidence="2" type="ORF">PLOB_00013290</name>
</gene>
<organism evidence="2 3">
    <name type="scientific">Porites lobata</name>
    <dbReference type="NCBI Taxonomy" id="104759"/>
    <lineage>
        <taxon>Eukaryota</taxon>
        <taxon>Metazoa</taxon>
        <taxon>Cnidaria</taxon>
        <taxon>Anthozoa</taxon>
        <taxon>Hexacorallia</taxon>
        <taxon>Scleractinia</taxon>
        <taxon>Fungiina</taxon>
        <taxon>Poritidae</taxon>
        <taxon>Porites</taxon>
    </lineage>
</organism>